<dbReference type="Pfam" id="PF02758">
    <property type="entry name" value="PYRIN"/>
    <property type="match status" value="1"/>
</dbReference>
<dbReference type="Ensembl" id="ENSSPUT00000015172.1">
    <property type="protein sequence ID" value="ENSSPUP00000014226.1"/>
    <property type="gene ID" value="ENSSPUG00000010963.1"/>
</dbReference>
<evidence type="ECO:0000259" key="3">
    <source>
        <dbReference type="PROSITE" id="PS50188"/>
    </source>
</evidence>
<dbReference type="SMART" id="SM01289">
    <property type="entry name" value="PYRIN"/>
    <property type="match status" value="1"/>
</dbReference>
<dbReference type="OMA" id="GTDHTES"/>
<name>A0A8D0H4G9_SPHPU</name>
<dbReference type="InterPro" id="IPR050143">
    <property type="entry name" value="TRIM/RBCC"/>
</dbReference>
<keyword evidence="6" id="KW-1185">Reference proteome</keyword>
<dbReference type="SUPFAM" id="SSF49899">
    <property type="entry name" value="Concanavalin A-like lectins/glucanases"/>
    <property type="match status" value="1"/>
</dbReference>
<dbReference type="CDD" id="cd08321">
    <property type="entry name" value="Pyrin_ASC-like"/>
    <property type="match status" value="1"/>
</dbReference>
<feature type="domain" description="B30.2/SPRY" evidence="3">
    <location>
        <begin position="76"/>
        <end position="152"/>
    </location>
</feature>
<dbReference type="SUPFAM" id="SSF47986">
    <property type="entry name" value="DEATH domain"/>
    <property type="match status" value="1"/>
</dbReference>
<dbReference type="InterPro" id="IPR003879">
    <property type="entry name" value="Butyrophylin_SPRY"/>
</dbReference>
<dbReference type="PANTHER" id="PTHR24103">
    <property type="entry name" value="E3 UBIQUITIN-PROTEIN LIGASE TRIM"/>
    <property type="match status" value="1"/>
</dbReference>
<comment type="similarity">
    <text evidence="1">Belongs to the ohanin/vespryn family.</text>
</comment>
<dbReference type="PROSITE" id="PS50188">
    <property type="entry name" value="B302_SPRY"/>
    <property type="match status" value="1"/>
</dbReference>
<dbReference type="InterPro" id="IPR013320">
    <property type="entry name" value="ConA-like_dom_sf"/>
</dbReference>
<dbReference type="InterPro" id="IPR043136">
    <property type="entry name" value="B30.2/SPRY_sf"/>
</dbReference>
<evidence type="ECO:0000256" key="1">
    <source>
        <dbReference type="ARBA" id="ARBA00009651"/>
    </source>
</evidence>
<evidence type="ECO:0000313" key="5">
    <source>
        <dbReference type="Ensembl" id="ENSSPUP00000014226.1"/>
    </source>
</evidence>
<dbReference type="GeneTree" id="ENSGT01030000234669"/>
<proteinExistence type="inferred from homology"/>
<accession>A0A8D0H4G9</accession>
<dbReference type="SMART" id="SM00589">
    <property type="entry name" value="PRY"/>
    <property type="match status" value="1"/>
</dbReference>
<comment type="function">
    <text evidence="2">Neurotoxin that produces dose-dependent hypolocomotion and hyperalgesia in mice. May directly act on the central nervous system, as it is 6500-fold more potent when administered intracerebroventricularly than intraperitoneal.</text>
</comment>
<protein>
    <recommendedName>
        <fullName evidence="7">Pyrin domain-containing protein</fullName>
    </recommendedName>
</protein>
<evidence type="ECO:0000256" key="2">
    <source>
        <dbReference type="ARBA" id="ARBA00034460"/>
    </source>
</evidence>
<sequence>MEKQPPADPLLKALKELGEQDWDRFKHILHRFQPEEGYGRIPWGRLEKAGPIEVTRLLTNFYREGYALEVAARVLDGINQKPLADVLHKAWETRKVTLDPDTAHPRLVLSEDRKSVRRGDKQQKMPDNPERFDRWICVLGREGFTSGRHCWE</sequence>
<reference evidence="5" key="1">
    <citation type="submission" date="2025-05" db="UniProtKB">
        <authorList>
            <consortium name="Ensembl"/>
        </authorList>
    </citation>
    <scope>IDENTIFICATION</scope>
</reference>
<evidence type="ECO:0000313" key="6">
    <source>
        <dbReference type="Proteomes" id="UP000694392"/>
    </source>
</evidence>
<evidence type="ECO:0000259" key="4">
    <source>
        <dbReference type="PROSITE" id="PS50824"/>
    </source>
</evidence>
<dbReference type="InterPro" id="IPR006574">
    <property type="entry name" value="PRY"/>
</dbReference>
<dbReference type="PROSITE" id="PS50824">
    <property type="entry name" value="DAPIN"/>
    <property type="match status" value="1"/>
</dbReference>
<dbReference type="InterPro" id="IPR011029">
    <property type="entry name" value="DEATH-like_dom_sf"/>
</dbReference>
<dbReference type="Gene3D" id="2.60.120.920">
    <property type="match status" value="1"/>
</dbReference>
<dbReference type="PRINTS" id="PR01407">
    <property type="entry name" value="BUTYPHLNCDUF"/>
</dbReference>
<dbReference type="AlphaFoldDB" id="A0A8D0H4G9"/>
<feature type="domain" description="Pyrin" evidence="4">
    <location>
        <begin position="1"/>
        <end position="93"/>
    </location>
</feature>
<dbReference type="InterPro" id="IPR004020">
    <property type="entry name" value="DAPIN"/>
</dbReference>
<dbReference type="InterPro" id="IPR001870">
    <property type="entry name" value="B30.2/SPRY"/>
</dbReference>
<organism evidence="5 6">
    <name type="scientific">Sphenodon punctatus</name>
    <name type="common">Tuatara</name>
    <name type="synonym">Hatteria punctata</name>
    <dbReference type="NCBI Taxonomy" id="8508"/>
    <lineage>
        <taxon>Eukaryota</taxon>
        <taxon>Metazoa</taxon>
        <taxon>Chordata</taxon>
        <taxon>Craniata</taxon>
        <taxon>Vertebrata</taxon>
        <taxon>Euteleostomi</taxon>
        <taxon>Lepidosauria</taxon>
        <taxon>Sphenodontia</taxon>
        <taxon>Sphenodontidae</taxon>
        <taxon>Sphenodon</taxon>
    </lineage>
</organism>
<evidence type="ECO:0008006" key="7">
    <source>
        <dbReference type="Google" id="ProtNLM"/>
    </source>
</evidence>
<dbReference type="Gene3D" id="1.10.533.10">
    <property type="entry name" value="Death Domain, Fas"/>
    <property type="match status" value="1"/>
</dbReference>
<dbReference type="Pfam" id="PF13765">
    <property type="entry name" value="PRY"/>
    <property type="match status" value="1"/>
</dbReference>
<dbReference type="Proteomes" id="UP000694392">
    <property type="component" value="Unplaced"/>
</dbReference>
<dbReference type="Ensembl" id="ENSSPUT00000015167.1">
    <property type="protein sequence ID" value="ENSSPUP00000014220.1"/>
    <property type="gene ID" value="ENSSPUG00000010963.1"/>
</dbReference>